<protein>
    <recommendedName>
        <fullName evidence="3">Bacterial sugar transferase domain-containing protein</fullName>
    </recommendedName>
</protein>
<accession>A0A099WGC9</accession>
<comment type="similarity">
    <text evidence="1">Belongs to the bacterial sugar transferase family.</text>
</comment>
<gene>
    <name evidence="4" type="ORF">EP57_02265</name>
</gene>
<name>A0A099WGC9_9LIST</name>
<keyword evidence="2" id="KW-1133">Transmembrane helix</keyword>
<keyword evidence="2" id="KW-0812">Transmembrane</keyword>
<organism evidence="4 5">
    <name type="scientific">Listeria booriae</name>
    <dbReference type="NCBI Taxonomy" id="1552123"/>
    <lineage>
        <taxon>Bacteria</taxon>
        <taxon>Bacillati</taxon>
        <taxon>Bacillota</taxon>
        <taxon>Bacilli</taxon>
        <taxon>Bacillales</taxon>
        <taxon>Listeriaceae</taxon>
        <taxon>Listeria</taxon>
    </lineage>
</organism>
<dbReference type="STRING" id="1552123.EP57_02265"/>
<keyword evidence="5" id="KW-1185">Reference proteome</keyword>
<dbReference type="PANTHER" id="PTHR30576">
    <property type="entry name" value="COLANIC BIOSYNTHESIS UDP-GLUCOSE LIPID CARRIER TRANSFERASE"/>
    <property type="match status" value="1"/>
</dbReference>
<dbReference type="EMBL" id="JNFA01000004">
    <property type="protein sequence ID" value="KGL43716.1"/>
    <property type="molecule type" value="Genomic_DNA"/>
</dbReference>
<dbReference type="GeneID" id="58716263"/>
<proteinExistence type="inferred from homology"/>
<dbReference type="Pfam" id="PF02397">
    <property type="entry name" value="Bac_transf"/>
    <property type="match status" value="1"/>
</dbReference>
<dbReference type="RefSeq" id="WP_036083801.1">
    <property type="nucleotide sequence ID" value="NZ_CBCSHQ010000006.1"/>
</dbReference>
<dbReference type="PANTHER" id="PTHR30576:SF8">
    <property type="entry name" value="UNDECAPRENYL-PHOSPHATE GALACTOSE PHOSPHOTRANSFERASE"/>
    <property type="match status" value="1"/>
</dbReference>
<dbReference type="OrthoDB" id="9808602at2"/>
<dbReference type="eggNOG" id="COG2148">
    <property type="taxonomic scope" value="Bacteria"/>
</dbReference>
<feature type="transmembrane region" description="Helical" evidence="2">
    <location>
        <begin position="7"/>
        <end position="32"/>
    </location>
</feature>
<sequence>MKRLVDIVIAFGIGIIAILPVLSCALIFYLLYKEAPFYVSERAGKNQKAFRIYKLKSMRQLFDSWGEPLPDEARLTSFGLFLRKYSLDELPQLWNVLKGDMSLIGPRPLPMEYNDLYNEEQRKRNDVRPGLTGLAQVNGRNAISWEAKFAWDIYYVEHYSAKLDVKIFIQTIGKVLGSADISQDDHVTTEKFQGTRIETQTD</sequence>
<evidence type="ECO:0000259" key="3">
    <source>
        <dbReference type="Pfam" id="PF02397"/>
    </source>
</evidence>
<evidence type="ECO:0000256" key="2">
    <source>
        <dbReference type="SAM" id="Phobius"/>
    </source>
</evidence>
<evidence type="ECO:0000256" key="1">
    <source>
        <dbReference type="ARBA" id="ARBA00006464"/>
    </source>
</evidence>
<reference evidence="4 5" key="1">
    <citation type="submission" date="2014-05" db="EMBL/GenBank/DDBJ databases">
        <title>Novel Listeriaceae from food processing environments.</title>
        <authorList>
            <person name="den Bakker H.C."/>
        </authorList>
    </citation>
    <scope>NUCLEOTIDE SEQUENCE [LARGE SCALE GENOMIC DNA]</scope>
    <source>
        <strain evidence="4 5">FSL A5-0281</strain>
    </source>
</reference>
<feature type="domain" description="Bacterial sugar transferase" evidence="3">
    <location>
        <begin position="2"/>
        <end position="176"/>
    </location>
</feature>
<dbReference type="AlphaFoldDB" id="A0A099WGC9"/>
<evidence type="ECO:0000313" key="4">
    <source>
        <dbReference type="EMBL" id="KGL43716.1"/>
    </source>
</evidence>
<dbReference type="InterPro" id="IPR003362">
    <property type="entry name" value="Bact_transf"/>
</dbReference>
<evidence type="ECO:0000313" key="5">
    <source>
        <dbReference type="Proteomes" id="UP000029844"/>
    </source>
</evidence>
<keyword evidence="2" id="KW-0472">Membrane</keyword>
<comment type="caution">
    <text evidence="4">The sequence shown here is derived from an EMBL/GenBank/DDBJ whole genome shotgun (WGS) entry which is preliminary data.</text>
</comment>
<dbReference type="GO" id="GO:0016780">
    <property type="term" value="F:phosphotransferase activity, for other substituted phosphate groups"/>
    <property type="evidence" value="ECO:0007669"/>
    <property type="project" value="TreeGrafter"/>
</dbReference>
<dbReference type="Proteomes" id="UP000029844">
    <property type="component" value="Unassembled WGS sequence"/>
</dbReference>